<dbReference type="InterPro" id="IPR050955">
    <property type="entry name" value="Plant_Biomass_Hydrol_Est"/>
</dbReference>
<dbReference type="OrthoDB" id="5291933at2"/>
<reference evidence="3 4" key="1">
    <citation type="submission" date="2019-03" db="EMBL/GenBank/DDBJ databases">
        <title>Genomic Encyclopedia of Type Strains, Phase IV (KMG-IV): sequencing the most valuable type-strain genomes for metagenomic binning, comparative biology and taxonomic classification.</title>
        <authorList>
            <person name="Goeker M."/>
        </authorList>
    </citation>
    <scope>NUCLEOTIDE SEQUENCE [LARGE SCALE GENOMIC DNA]</scope>
    <source>
        <strain evidence="3 4">DSM 13587</strain>
    </source>
</reference>
<keyword evidence="2" id="KW-0378">Hydrolase</keyword>
<protein>
    <submittedName>
        <fullName evidence="3">Poly(Hydroxyalkanoate) depolymerase family esterase</fullName>
    </submittedName>
</protein>
<dbReference type="Proteomes" id="UP000295717">
    <property type="component" value="Unassembled WGS sequence"/>
</dbReference>
<dbReference type="EMBL" id="SMAO01000009">
    <property type="protein sequence ID" value="TCT19161.1"/>
    <property type="molecule type" value="Genomic_DNA"/>
</dbReference>
<gene>
    <name evidence="3" type="ORF">EDC35_10939</name>
</gene>
<dbReference type="Gene3D" id="3.40.50.1820">
    <property type="entry name" value="alpha/beta hydrolase"/>
    <property type="match status" value="1"/>
</dbReference>
<keyword evidence="4" id="KW-1185">Reference proteome</keyword>
<dbReference type="RefSeq" id="WP_132978159.1">
    <property type="nucleotide sequence ID" value="NZ_SMAO01000009.1"/>
</dbReference>
<dbReference type="NCBIfam" id="TIGR01840">
    <property type="entry name" value="esterase_phb"/>
    <property type="match status" value="1"/>
</dbReference>
<dbReference type="SUPFAM" id="SSF53474">
    <property type="entry name" value="alpha/beta-Hydrolases"/>
    <property type="match status" value="1"/>
</dbReference>
<dbReference type="InterPro" id="IPR010126">
    <property type="entry name" value="Esterase_phb"/>
</dbReference>
<dbReference type="GO" id="GO:0005576">
    <property type="term" value="C:extracellular region"/>
    <property type="evidence" value="ECO:0007669"/>
    <property type="project" value="InterPro"/>
</dbReference>
<accession>A0A4R3MUZ0</accession>
<evidence type="ECO:0000256" key="1">
    <source>
        <dbReference type="ARBA" id="ARBA00022729"/>
    </source>
</evidence>
<evidence type="ECO:0000313" key="3">
    <source>
        <dbReference type="EMBL" id="TCT19161.1"/>
    </source>
</evidence>
<name>A0A4R3MUZ0_9GAMM</name>
<evidence type="ECO:0000313" key="4">
    <source>
        <dbReference type="Proteomes" id="UP000295717"/>
    </source>
</evidence>
<comment type="caution">
    <text evidence="3">The sequence shown here is derived from an EMBL/GenBank/DDBJ whole genome shotgun (WGS) entry which is preliminary data.</text>
</comment>
<dbReference type="PANTHER" id="PTHR43037:SF1">
    <property type="entry name" value="BLL1128 PROTEIN"/>
    <property type="match status" value="1"/>
</dbReference>
<dbReference type="Pfam" id="PF10503">
    <property type="entry name" value="Esterase_PHB"/>
    <property type="match status" value="1"/>
</dbReference>
<organism evidence="3 4">
    <name type="scientific">Thiobaca trueperi</name>
    <dbReference type="NCBI Taxonomy" id="127458"/>
    <lineage>
        <taxon>Bacteria</taxon>
        <taxon>Pseudomonadati</taxon>
        <taxon>Pseudomonadota</taxon>
        <taxon>Gammaproteobacteria</taxon>
        <taxon>Chromatiales</taxon>
        <taxon>Chromatiaceae</taxon>
        <taxon>Thiobaca</taxon>
    </lineage>
</organism>
<evidence type="ECO:0000256" key="2">
    <source>
        <dbReference type="ARBA" id="ARBA00022801"/>
    </source>
</evidence>
<dbReference type="InterPro" id="IPR029058">
    <property type="entry name" value="AB_hydrolase_fold"/>
</dbReference>
<proteinExistence type="predicted"/>
<keyword evidence="1" id="KW-0732">Signal</keyword>
<sequence length="397" mass="42084">MMMNETMLAGMRAAMSRLQTEGPGAATETIQQRLRGRMPAGTWPGNAATAYRVRATDPPPFGTAVNPGGVVNGFVPDLLARLGIDAPLNGLRFERPVFAPPVDAQADGDAPAPGQFLAGSFTNPAGTRAYKLYVPTAYQGQPLPLVVMLHGCMQNPDDFAVGTRLNAIAEEQSCLVLYPAQSQSANGSKCWNWFNTVDQQRGQGEASLIAGMTQEVVTTYHIDPSRVYIAGLSAGGAMALIMGTTYPELYAAVGIHSGVPYAAANDLPSALAAMKGTATLDANARQQAVPIIVFHGDRDTTVHPRNSDLIMSQSVASPARAQTKTGLADDGHHAYTQRVHEDSDGRIVAEHWLVHGAGHAWSGGSQRGSFTDGKGPDASQEMMRFFAMHSKPASRVS</sequence>
<dbReference type="PANTHER" id="PTHR43037">
    <property type="entry name" value="UNNAMED PRODUCT-RELATED"/>
    <property type="match status" value="1"/>
</dbReference>
<dbReference type="GO" id="GO:0016787">
    <property type="term" value="F:hydrolase activity"/>
    <property type="evidence" value="ECO:0007669"/>
    <property type="project" value="UniProtKB-KW"/>
</dbReference>
<dbReference type="AlphaFoldDB" id="A0A4R3MUZ0"/>